<sequence>MKVRKYFRGSGRVLAFVFIASVIWLLFDMAALRISINDVNSHLLKEIIVKQRDAAKQQATKRTNLVNRIGFKHPVKKVDVELETDLKFANKHPKILNDVNYKQAKSDQEINDKNPNKQLIFKEGGLKNIREEKVVLANNDEKASNESKLQKLHANTKAPIGAVPQVVLRKGHDGTDLSLRQDKQKLQHSELGKSGLLQNSNKEVPAEQPVLTKVPFGVQAEKKQNSDKKLEPIKRANESIADKASEILNKVGDHLQLEKQNSPSKEKAQEPKILNPEKEHLKGKDNMVNLVEKQNNAVNKSDPDRPDQKAQPTMKELIPPRVEIKANSSSVRKSGMHKVMHMDVTQSPRDKGAVGQFGLAAVVPKDKQEEMRGRWNEGHFNVYLSEQIPVDRAIPDTRPQMCSESLVHDNLPTTSVIFCFVDEVWSTLLRSVHSVLNRSPPHLLKEIILVDDFSTKVSQSSDHPTEERQGLIRARLAGAAVAAGEVLTFLDSHIECNVGWLEPLLERVYMDRRKVACPVIEVISDKDMSYVLVDNFQRGIFKWPLVFGWNTLPEEVIKKNKMKDSDPIRCPVMAGGLFSIDRKYFYELGTYDPGLEVWGGENMEISFKIWMCGGEIEIIPCSRVGHIFRGENPYKFPKDKQKTVERNLARVAEVWLDEYKELFYGHGYHHLLDKNVIDIGNLTDQIKLREKLKCKSFKWYLENVYPEMDAPLVRAQGLVFNVGARKCLALEKGVLFFATCDLTMQNQLFNHTWMRHLQHQQTCIGIRGPRERVTLEPCDNAEPHLRWLHKSLILSSALVEHLITEQLSQRNCLEADTLGEGVHLNVCNPGNPFQKWHFTHYYTK</sequence>
<keyword evidence="9" id="KW-0735">Signal-anchor</keyword>
<evidence type="ECO:0000256" key="10">
    <source>
        <dbReference type="ARBA" id="ARBA00022989"/>
    </source>
</evidence>
<evidence type="ECO:0000313" key="18">
    <source>
        <dbReference type="EMBL" id="KAI1898260.1"/>
    </source>
</evidence>
<evidence type="ECO:0000256" key="8">
    <source>
        <dbReference type="ARBA" id="ARBA00022734"/>
    </source>
</evidence>
<keyword evidence="19" id="KW-1185">Reference proteome</keyword>
<dbReference type="GO" id="GO:0004653">
    <property type="term" value="F:polypeptide N-acetylgalactosaminyltransferase activity"/>
    <property type="evidence" value="ECO:0007669"/>
    <property type="project" value="TreeGrafter"/>
</dbReference>
<reference evidence="18" key="1">
    <citation type="submission" date="2021-01" db="EMBL/GenBank/DDBJ databases">
        <authorList>
            <person name="Zahm M."/>
            <person name="Roques C."/>
            <person name="Cabau C."/>
            <person name="Klopp C."/>
            <person name="Donnadieu C."/>
            <person name="Jouanno E."/>
            <person name="Lampietro C."/>
            <person name="Louis A."/>
            <person name="Herpin A."/>
            <person name="Echchiki A."/>
            <person name="Berthelot C."/>
            <person name="Parey E."/>
            <person name="Roest-Crollius H."/>
            <person name="Braasch I."/>
            <person name="Postlethwait J."/>
            <person name="Bobe J."/>
            <person name="Montfort J."/>
            <person name="Bouchez O."/>
            <person name="Begum T."/>
            <person name="Mejri S."/>
            <person name="Adams A."/>
            <person name="Chen W.-J."/>
            <person name="Guiguen Y."/>
        </authorList>
    </citation>
    <scope>NUCLEOTIDE SEQUENCE</scope>
    <source>
        <tissue evidence="18">Blood</tissue>
    </source>
</reference>
<protein>
    <recommendedName>
        <fullName evidence="5 15">Polypeptide N-acetylgalactosaminyltransferase</fullName>
        <ecNumber evidence="15">2.4.1.-</ecNumber>
    </recommendedName>
    <alternativeName>
        <fullName evidence="15">Protein-UDP acetylgalactosaminyltransferase</fullName>
    </alternativeName>
</protein>
<comment type="subcellular location">
    <subcellularLocation>
        <location evidence="2 15">Golgi apparatus membrane</location>
        <topology evidence="2 15">Single-pass type II membrane protein</topology>
    </subcellularLocation>
</comment>
<evidence type="ECO:0000256" key="6">
    <source>
        <dbReference type="ARBA" id="ARBA00022676"/>
    </source>
</evidence>
<keyword evidence="14 15" id="KW-0464">Manganese</keyword>
<organism evidence="18 19">
    <name type="scientific">Albula goreensis</name>
    <dbReference type="NCBI Taxonomy" id="1534307"/>
    <lineage>
        <taxon>Eukaryota</taxon>
        <taxon>Metazoa</taxon>
        <taxon>Chordata</taxon>
        <taxon>Craniata</taxon>
        <taxon>Vertebrata</taxon>
        <taxon>Euteleostomi</taxon>
        <taxon>Actinopterygii</taxon>
        <taxon>Neopterygii</taxon>
        <taxon>Teleostei</taxon>
        <taxon>Albuliformes</taxon>
        <taxon>Albulidae</taxon>
        <taxon>Albula</taxon>
    </lineage>
</organism>
<accession>A0A8T3DPW2</accession>
<dbReference type="Pfam" id="PF00535">
    <property type="entry name" value="Glycos_transf_2"/>
    <property type="match status" value="1"/>
</dbReference>
<dbReference type="CDD" id="cd02510">
    <property type="entry name" value="pp-GalNAc-T"/>
    <property type="match status" value="1"/>
</dbReference>
<dbReference type="Gene3D" id="3.90.550.10">
    <property type="entry name" value="Spore Coat Polysaccharide Biosynthesis Protein SpsA, Chain A"/>
    <property type="match status" value="1"/>
</dbReference>
<dbReference type="SUPFAM" id="SSF53448">
    <property type="entry name" value="Nucleotide-diphospho-sugar transferases"/>
    <property type="match status" value="1"/>
</dbReference>
<comment type="pathway">
    <text evidence="3 15">Protein modification; protein glycosylation.</text>
</comment>
<dbReference type="GO" id="GO:0030246">
    <property type="term" value="F:carbohydrate binding"/>
    <property type="evidence" value="ECO:0007669"/>
    <property type="project" value="UniProtKB-KW"/>
</dbReference>
<feature type="domain" description="Ricin B lectin" evidence="17">
    <location>
        <begin position="714"/>
        <end position="839"/>
    </location>
</feature>
<evidence type="ECO:0000313" key="19">
    <source>
        <dbReference type="Proteomes" id="UP000829720"/>
    </source>
</evidence>
<comment type="similarity">
    <text evidence="4 15">Belongs to the glycosyltransferase 2 family. GalNAc-T subfamily.</text>
</comment>
<evidence type="ECO:0000256" key="4">
    <source>
        <dbReference type="ARBA" id="ARBA00005680"/>
    </source>
</evidence>
<dbReference type="FunFam" id="3.90.550.10:FF:000088">
    <property type="entry name" value="Polypeptide N-acetylgalactosaminyltransferase"/>
    <property type="match status" value="1"/>
</dbReference>
<evidence type="ECO:0000256" key="15">
    <source>
        <dbReference type="RuleBase" id="RU361242"/>
    </source>
</evidence>
<gene>
    <name evidence="18" type="ORF">AGOR_G00070500</name>
</gene>
<evidence type="ECO:0000256" key="3">
    <source>
        <dbReference type="ARBA" id="ARBA00004922"/>
    </source>
</evidence>
<dbReference type="GO" id="GO:0000139">
    <property type="term" value="C:Golgi membrane"/>
    <property type="evidence" value="ECO:0007669"/>
    <property type="project" value="UniProtKB-SubCell"/>
</dbReference>
<dbReference type="Pfam" id="PF00652">
    <property type="entry name" value="Ricin_B_lectin"/>
    <property type="match status" value="1"/>
</dbReference>
<proteinExistence type="inferred from homology"/>
<evidence type="ECO:0000256" key="16">
    <source>
        <dbReference type="SAM" id="MobiDB-lite"/>
    </source>
</evidence>
<keyword evidence="13 15" id="KW-1015">Disulfide bond</keyword>
<dbReference type="OrthoDB" id="9982049at2759"/>
<dbReference type="EMBL" id="JAERUA010000006">
    <property type="protein sequence ID" value="KAI1898260.1"/>
    <property type="molecule type" value="Genomic_DNA"/>
</dbReference>
<dbReference type="SMART" id="SM00458">
    <property type="entry name" value="RICIN"/>
    <property type="match status" value="1"/>
</dbReference>
<dbReference type="InterPro" id="IPR045885">
    <property type="entry name" value="GalNAc-T"/>
</dbReference>
<keyword evidence="15" id="KW-0808">Transferase</keyword>
<feature type="region of interest" description="Disordered" evidence="16">
    <location>
        <begin position="295"/>
        <end position="315"/>
    </location>
</feature>
<evidence type="ECO:0000256" key="1">
    <source>
        <dbReference type="ARBA" id="ARBA00001936"/>
    </source>
</evidence>
<dbReference type="AlphaFoldDB" id="A0A8T3DPW2"/>
<dbReference type="EC" id="2.4.1.-" evidence="15"/>
<keyword evidence="12 15" id="KW-0472">Membrane</keyword>
<dbReference type="PROSITE" id="PS50231">
    <property type="entry name" value="RICIN_B_LECTIN"/>
    <property type="match status" value="1"/>
</dbReference>
<dbReference type="Gene3D" id="2.80.10.50">
    <property type="match status" value="1"/>
</dbReference>
<evidence type="ECO:0000256" key="5">
    <source>
        <dbReference type="ARBA" id="ARBA00012644"/>
    </source>
</evidence>
<evidence type="ECO:0000259" key="17">
    <source>
        <dbReference type="SMART" id="SM00458"/>
    </source>
</evidence>
<feature type="transmembrane region" description="Helical" evidence="15">
    <location>
        <begin position="12"/>
        <end position="32"/>
    </location>
</feature>
<dbReference type="InterPro" id="IPR001173">
    <property type="entry name" value="Glyco_trans_2-like"/>
</dbReference>
<evidence type="ECO:0000256" key="13">
    <source>
        <dbReference type="ARBA" id="ARBA00023157"/>
    </source>
</evidence>
<keyword evidence="8 15" id="KW-0430">Lectin</keyword>
<evidence type="ECO:0000256" key="2">
    <source>
        <dbReference type="ARBA" id="ARBA00004323"/>
    </source>
</evidence>
<dbReference type="InterPro" id="IPR035992">
    <property type="entry name" value="Ricin_B-like_lectins"/>
</dbReference>
<dbReference type="Proteomes" id="UP000829720">
    <property type="component" value="Unassembled WGS sequence"/>
</dbReference>
<evidence type="ECO:0000256" key="14">
    <source>
        <dbReference type="ARBA" id="ARBA00023211"/>
    </source>
</evidence>
<evidence type="ECO:0000256" key="12">
    <source>
        <dbReference type="ARBA" id="ARBA00023136"/>
    </source>
</evidence>
<keyword evidence="6 15" id="KW-0328">Glycosyltransferase</keyword>
<dbReference type="InterPro" id="IPR000772">
    <property type="entry name" value="Ricin_B_lectin"/>
</dbReference>
<evidence type="ECO:0000256" key="9">
    <source>
        <dbReference type="ARBA" id="ARBA00022968"/>
    </source>
</evidence>
<name>A0A8T3DPW2_9TELE</name>
<dbReference type="InterPro" id="IPR029044">
    <property type="entry name" value="Nucleotide-diphossugar_trans"/>
</dbReference>
<feature type="region of interest" description="Disordered" evidence="16">
    <location>
        <begin position="185"/>
        <end position="205"/>
    </location>
</feature>
<dbReference type="PANTHER" id="PTHR11675">
    <property type="entry name" value="N-ACETYLGALACTOSAMINYLTRANSFERASE"/>
    <property type="match status" value="1"/>
</dbReference>
<keyword evidence="7 15" id="KW-0812">Transmembrane</keyword>
<dbReference type="PANTHER" id="PTHR11675:SF130">
    <property type="entry name" value="POLYPEPTIDE N-ACETYLGALACTOSAMINYLTRANSFERASE 5"/>
    <property type="match status" value="1"/>
</dbReference>
<dbReference type="SUPFAM" id="SSF50370">
    <property type="entry name" value="Ricin B-like lectins"/>
    <property type="match status" value="1"/>
</dbReference>
<comment type="cofactor">
    <cofactor evidence="1 15">
        <name>Mn(2+)</name>
        <dbReference type="ChEBI" id="CHEBI:29035"/>
    </cofactor>
</comment>
<keyword evidence="11 15" id="KW-0333">Golgi apparatus</keyword>
<comment type="caution">
    <text evidence="18">The sequence shown here is derived from an EMBL/GenBank/DDBJ whole genome shotgun (WGS) entry which is preliminary data.</text>
</comment>
<evidence type="ECO:0000256" key="7">
    <source>
        <dbReference type="ARBA" id="ARBA00022692"/>
    </source>
</evidence>
<evidence type="ECO:0000256" key="11">
    <source>
        <dbReference type="ARBA" id="ARBA00023034"/>
    </source>
</evidence>
<dbReference type="GO" id="GO:0006493">
    <property type="term" value="P:protein O-linked glycosylation"/>
    <property type="evidence" value="ECO:0007669"/>
    <property type="project" value="TreeGrafter"/>
</dbReference>
<keyword evidence="10 15" id="KW-1133">Transmembrane helix</keyword>